<dbReference type="Gene3D" id="1.10.443.10">
    <property type="entry name" value="Intergrase catalytic core"/>
    <property type="match status" value="1"/>
</dbReference>
<sequence length="319" mass="37736">MKRIVDQAIYEKHVSQENKNLVKDFLIEKKAQGKAASTLKQYGWDLQIILFLIHEHFENKNLIDLTRKDIRNLSIIFQEMGMSNARVNGLMSALRSTLEFCADDDDYNYEFNVGSRVRGLPKNPIREITFITEDQINWLIDKLLEQEKYMLATYLALSYYSAARKNEVYQVQKEELTERYYTNIVRGKRGKKFRLYYNPRVQKCIRLYIDQRGKDTISDLFVRVYKNGERRTLNKSVFNYWCGIFAKMLYEKEGREYKINPHCFRHSRLDNLKVQGVPLEKLKSLANHSDISTTESYLKDRSEEDIAEIFGMDPSYFAA</sequence>
<dbReference type="EMBL" id="FWZD01000065">
    <property type="protein sequence ID" value="SME31054.1"/>
    <property type="molecule type" value="Genomic_DNA"/>
</dbReference>
<dbReference type="GO" id="GO:0006310">
    <property type="term" value="P:DNA recombination"/>
    <property type="evidence" value="ECO:0007669"/>
    <property type="project" value="UniProtKB-KW"/>
</dbReference>
<evidence type="ECO:0000256" key="2">
    <source>
        <dbReference type="ARBA" id="ARBA00023172"/>
    </source>
</evidence>
<gene>
    <name evidence="4" type="ORF">BACERE00185_04122</name>
</gene>
<dbReference type="GO" id="GO:0015074">
    <property type="term" value="P:DNA integration"/>
    <property type="evidence" value="ECO:0007669"/>
    <property type="project" value="InterPro"/>
</dbReference>
<dbReference type="RefSeq" id="WP_140384292.1">
    <property type="nucleotide sequence ID" value="NZ_FWZD01000065.1"/>
</dbReference>
<reference evidence="5" key="1">
    <citation type="submission" date="2017-04" db="EMBL/GenBank/DDBJ databases">
        <authorList>
            <person name="Criscuolo A."/>
        </authorList>
    </citation>
    <scope>NUCLEOTIDE SEQUENCE [LARGE SCALE GENOMIC DNA]</scope>
</reference>
<organism evidence="4 5">
    <name type="scientific">Bacillus mobilis</name>
    <dbReference type="NCBI Taxonomy" id="2026190"/>
    <lineage>
        <taxon>Bacteria</taxon>
        <taxon>Bacillati</taxon>
        <taxon>Bacillota</taxon>
        <taxon>Bacilli</taxon>
        <taxon>Bacillales</taxon>
        <taxon>Bacillaceae</taxon>
        <taxon>Bacillus</taxon>
        <taxon>Bacillus cereus group</taxon>
    </lineage>
</organism>
<dbReference type="AlphaFoldDB" id="A0A1Y6A9N8"/>
<dbReference type="Gene3D" id="1.10.150.130">
    <property type="match status" value="1"/>
</dbReference>
<dbReference type="CDD" id="cd00397">
    <property type="entry name" value="DNA_BRE_C"/>
    <property type="match status" value="1"/>
</dbReference>
<proteinExistence type="predicted"/>
<evidence type="ECO:0000313" key="4">
    <source>
        <dbReference type="EMBL" id="SME31054.1"/>
    </source>
</evidence>
<evidence type="ECO:0000313" key="5">
    <source>
        <dbReference type="Proteomes" id="UP000194439"/>
    </source>
</evidence>
<dbReference type="InterPro" id="IPR011010">
    <property type="entry name" value="DNA_brk_join_enz"/>
</dbReference>
<dbReference type="InterPro" id="IPR013762">
    <property type="entry name" value="Integrase-like_cat_sf"/>
</dbReference>
<dbReference type="GO" id="GO:0003677">
    <property type="term" value="F:DNA binding"/>
    <property type="evidence" value="ECO:0007669"/>
    <property type="project" value="UniProtKB-KW"/>
</dbReference>
<dbReference type="InterPro" id="IPR010998">
    <property type="entry name" value="Integrase_recombinase_N"/>
</dbReference>
<name>A0A1Y6A9N8_9BACI</name>
<dbReference type="InterPro" id="IPR050090">
    <property type="entry name" value="Tyrosine_recombinase_XerCD"/>
</dbReference>
<dbReference type="Pfam" id="PF00589">
    <property type="entry name" value="Phage_integrase"/>
    <property type="match status" value="1"/>
</dbReference>
<feature type="domain" description="Tyr recombinase" evidence="3">
    <location>
        <begin position="126"/>
        <end position="311"/>
    </location>
</feature>
<accession>A0A1Y6A9N8</accession>
<protein>
    <submittedName>
        <fullName evidence="4">Site-specific tyrosine recombinase XerC</fullName>
    </submittedName>
</protein>
<dbReference type="SUPFAM" id="SSF56349">
    <property type="entry name" value="DNA breaking-rejoining enzymes"/>
    <property type="match status" value="1"/>
</dbReference>
<dbReference type="PANTHER" id="PTHR30349">
    <property type="entry name" value="PHAGE INTEGRASE-RELATED"/>
    <property type="match status" value="1"/>
</dbReference>
<dbReference type="InterPro" id="IPR002104">
    <property type="entry name" value="Integrase_catalytic"/>
</dbReference>
<keyword evidence="1" id="KW-0238">DNA-binding</keyword>
<evidence type="ECO:0000259" key="3">
    <source>
        <dbReference type="PROSITE" id="PS51898"/>
    </source>
</evidence>
<dbReference type="Proteomes" id="UP000194439">
    <property type="component" value="Unassembled WGS sequence"/>
</dbReference>
<evidence type="ECO:0000256" key="1">
    <source>
        <dbReference type="ARBA" id="ARBA00023125"/>
    </source>
</evidence>
<dbReference type="PROSITE" id="PS51898">
    <property type="entry name" value="TYR_RECOMBINASE"/>
    <property type="match status" value="1"/>
</dbReference>
<keyword evidence="2" id="KW-0233">DNA recombination</keyword>